<proteinExistence type="predicted"/>
<gene>
    <name evidence="2" type="primary">RvY_16108-1</name>
    <name evidence="2" type="synonym">RvY_16108.1</name>
    <name evidence="2" type="ORF">RvY_16108</name>
</gene>
<keyword evidence="3" id="KW-1185">Reference proteome</keyword>
<evidence type="ECO:0000313" key="2">
    <source>
        <dbReference type="EMBL" id="GAV06072.1"/>
    </source>
</evidence>
<feature type="region of interest" description="Disordered" evidence="1">
    <location>
        <begin position="123"/>
        <end position="154"/>
    </location>
</feature>
<feature type="compositionally biased region" description="Low complexity" evidence="1">
    <location>
        <begin position="132"/>
        <end position="148"/>
    </location>
</feature>
<feature type="compositionally biased region" description="Basic and acidic residues" evidence="1">
    <location>
        <begin position="16"/>
        <end position="33"/>
    </location>
</feature>
<dbReference type="Proteomes" id="UP000186922">
    <property type="component" value="Unassembled WGS sequence"/>
</dbReference>
<dbReference type="EMBL" id="BDGG01000013">
    <property type="protein sequence ID" value="GAV06072.1"/>
    <property type="molecule type" value="Genomic_DNA"/>
</dbReference>
<evidence type="ECO:0000256" key="1">
    <source>
        <dbReference type="SAM" id="MobiDB-lite"/>
    </source>
</evidence>
<sequence length="212" mass="24479">MATEVKKKRGRPPKRLAAEKEAEKSEKEAAAKRAVDRQLQMDLELLRLTNKENPFRYTVNKRKDSWSLIAVDVTALFEGEIFDDCRCSKHANAEKEKEGQNKQLTQAIQNDALITMRARVEPDVETVSGNESSSSVPKKSSPKKPAAPFRKRKVEPVDEYLEGKKIQQLKELDMKMEMHRDTMLDNAAERSIRREFLEFDREKLRMEDADKA</sequence>
<comment type="caution">
    <text evidence="2">The sequence shown here is derived from an EMBL/GenBank/DDBJ whole genome shotgun (WGS) entry which is preliminary data.</text>
</comment>
<protein>
    <recommendedName>
        <fullName evidence="4">No apical meristem-associated C-terminal domain-containing protein</fullName>
    </recommendedName>
</protein>
<feature type="region of interest" description="Disordered" evidence="1">
    <location>
        <begin position="1"/>
        <end position="33"/>
    </location>
</feature>
<name>A0A1D1VXA0_RAMVA</name>
<dbReference type="AlphaFoldDB" id="A0A1D1VXA0"/>
<dbReference type="OrthoDB" id="10229136at2759"/>
<feature type="compositionally biased region" description="Basic residues" evidence="1">
    <location>
        <begin position="1"/>
        <end position="14"/>
    </location>
</feature>
<evidence type="ECO:0008006" key="4">
    <source>
        <dbReference type="Google" id="ProtNLM"/>
    </source>
</evidence>
<accession>A0A1D1VXA0</accession>
<reference evidence="2 3" key="1">
    <citation type="journal article" date="2016" name="Nat. Commun.">
        <title>Extremotolerant tardigrade genome and improved radiotolerance of human cultured cells by tardigrade-unique protein.</title>
        <authorList>
            <person name="Hashimoto T."/>
            <person name="Horikawa D.D."/>
            <person name="Saito Y."/>
            <person name="Kuwahara H."/>
            <person name="Kozuka-Hata H."/>
            <person name="Shin-I T."/>
            <person name="Minakuchi Y."/>
            <person name="Ohishi K."/>
            <person name="Motoyama A."/>
            <person name="Aizu T."/>
            <person name="Enomoto A."/>
            <person name="Kondo K."/>
            <person name="Tanaka S."/>
            <person name="Hara Y."/>
            <person name="Koshikawa S."/>
            <person name="Sagara H."/>
            <person name="Miura T."/>
            <person name="Yokobori S."/>
            <person name="Miyagawa K."/>
            <person name="Suzuki Y."/>
            <person name="Kubo T."/>
            <person name="Oyama M."/>
            <person name="Kohara Y."/>
            <person name="Fujiyama A."/>
            <person name="Arakawa K."/>
            <person name="Katayama T."/>
            <person name="Toyoda A."/>
            <person name="Kunieda T."/>
        </authorList>
    </citation>
    <scope>NUCLEOTIDE SEQUENCE [LARGE SCALE GENOMIC DNA]</scope>
    <source>
        <strain evidence="2 3">YOKOZUNA-1</strain>
    </source>
</reference>
<evidence type="ECO:0000313" key="3">
    <source>
        <dbReference type="Proteomes" id="UP000186922"/>
    </source>
</evidence>
<organism evidence="2 3">
    <name type="scientific">Ramazzottius varieornatus</name>
    <name type="common">Water bear</name>
    <name type="synonym">Tardigrade</name>
    <dbReference type="NCBI Taxonomy" id="947166"/>
    <lineage>
        <taxon>Eukaryota</taxon>
        <taxon>Metazoa</taxon>
        <taxon>Ecdysozoa</taxon>
        <taxon>Tardigrada</taxon>
        <taxon>Eutardigrada</taxon>
        <taxon>Parachela</taxon>
        <taxon>Hypsibioidea</taxon>
        <taxon>Ramazzottiidae</taxon>
        <taxon>Ramazzottius</taxon>
    </lineage>
</organism>